<evidence type="ECO:0000313" key="3">
    <source>
        <dbReference type="Proteomes" id="UP001295444"/>
    </source>
</evidence>
<evidence type="ECO:0000313" key="2">
    <source>
        <dbReference type="EMBL" id="CAH2325623.1"/>
    </source>
</evidence>
<dbReference type="EMBL" id="OW240923">
    <property type="protein sequence ID" value="CAH2325623.1"/>
    <property type="molecule type" value="Genomic_DNA"/>
</dbReference>
<gene>
    <name evidence="2" type="ORF">PECUL_23A026272</name>
</gene>
<sequence length="316" mass="35646">MTTTSPAGSEKSALEKIGDELRSMAANMVTKANLHTLTATIQDTLRAEMAGIRAEVATLVGRMAVVQETTEALEVKLTTTDTAVTRQGALLLAMRRHLEDLNNRGRRYNIRVRGVPETDRDENAGEVLAELFQAILHMDTPQQIEFERAHRALRPRSLEEGPRDLICCLHSFPVKDAIMKKARERPTWPYRGAQVSLYNDLFSITLEARRALRPVTSALRNNNVTYKWGLPFALTQKRMDLPAVARRSTRIHGREPTPVPNWILDPQGPPPRPQRAPRRRNRRNPSGGTRHPRKNENKHLHTTAIATLQARKLGPL</sequence>
<dbReference type="Proteomes" id="UP001295444">
    <property type="component" value="Chromosome 12"/>
</dbReference>
<proteinExistence type="predicted"/>
<name>A0AAD1WVU5_PELCU</name>
<organism evidence="2 3">
    <name type="scientific">Pelobates cultripes</name>
    <name type="common">Western spadefoot toad</name>
    <dbReference type="NCBI Taxonomy" id="61616"/>
    <lineage>
        <taxon>Eukaryota</taxon>
        <taxon>Metazoa</taxon>
        <taxon>Chordata</taxon>
        <taxon>Craniata</taxon>
        <taxon>Vertebrata</taxon>
        <taxon>Euteleostomi</taxon>
        <taxon>Amphibia</taxon>
        <taxon>Batrachia</taxon>
        <taxon>Anura</taxon>
        <taxon>Pelobatoidea</taxon>
        <taxon>Pelobatidae</taxon>
        <taxon>Pelobates</taxon>
    </lineage>
</organism>
<evidence type="ECO:0000256" key="1">
    <source>
        <dbReference type="SAM" id="MobiDB-lite"/>
    </source>
</evidence>
<dbReference type="PANTHER" id="PTHR11505">
    <property type="entry name" value="L1 TRANSPOSABLE ELEMENT-RELATED"/>
    <property type="match status" value="1"/>
</dbReference>
<accession>A0AAD1WVU5</accession>
<protein>
    <submittedName>
        <fullName evidence="2">Uncharacterized protein</fullName>
    </submittedName>
</protein>
<reference evidence="2" key="1">
    <citation type="submission" date="2022-03" db="EMBL/GenBank/DDBJ databases">
        <authorList>
            <person name="Alioto T."/>
            <person name="Alioto T."/>
            <person name="Gomez Garrido J."/>
        </authorList>
    </citation>
    <scope>NUCLEOTIDE SEQUENCE</scope>
</reference>
<keyword evidence="3" id="KW-1185">Reference proteome</keyword>
<feature type="region of interest" description="Disordered" evidence="1">
    <location>
        <begin position="248"/>
        <end position="302"/>
    </location>
</feature>
<dbReference type="InterPro" id="IPR004244">
    <property type="entry name" value="Transposase_22"/>
</dbReference>
<dbReference type="AlphaFoldDB" id="A0AAD1WVU5"/>
<dbReference type="Gene3D" id="3.30.70.1820">
    <property type="entry name" value="L1 transposable element, RRM domain"/>
    <property type="match status" value="1"/>
</dbReference>